<evidence type="ECO:0000313" key="3">
    <source>
        <dbReference type="EMBL" id="KPL86202.1"/>
    </source>
</evidence>
<name>A0A0N8GRD6_9CHLR</name>
<organism evidence="3 4">
    <name type="scientific">Herpetosiphon geysericola</name>
    <dbReference type="NCBI Taxonomy" id="70996"/>
    <lineage>
        <taxon>Bacteria</taxon>
        <taxon>Bacillati</taxon>
        <taxon>Chloroflexota</taxon>
        <taxon>Chloroflexia</taxon>
        <taxon>Herpetosiphonales</taxon>
        <taxon>Herpetosiphonaceae</taxon>
        <taxon>Herpetosiphon</taxon>
    </lineage>
</organism>
<proteinExistence type="inferred from homology"/>
<accession>A0A0N8GRD6</accession>
<evidence type="ECO:0000256" key="1">
    <source>
        <dbReference type="ARBA" id="ARBA00008791"/>
    </source>
</evidence>
<dbReference type="PANTHER" id="PTHR46268">
    <property type="entry name" value="STRESS RESPONSE PROTEIN NHAX"/>
    <property type="match status" value="1"/>
</dbReference>
<dbReference type="RefSeq" id="WP_054535315.1">
    <property type="nucleotide sequence ID" value="NZ_LGKP01000022.1"/>
</dbReference>
<dbReference type="InterPro" id="IPR014729">
    <property type="entry name" value="Rossmann-like_a/b/a_fold"/>
</dbReference>
<dbReference type="EMBL" id="LGKP01000022">
    <property type="protein sequence ID" value="KPL86202.1"/>
    <property type="molecule type" value="Genomic_DNA"/>
</dbReference>
<protein>
    <recommendedName>
        <fullName evidence="2">UspA domain-containing protein</fullName>
    </recommendedName>
</protein>
<dbReference type="Pfam" id="PF00582">
    <property type="entry name" value="Usp"/>
    <property type="match status" value="1"/>
</dbReference>
<dbReference type="CDD" id="cd00293">
    <property type="entry name" value="USP-like"/>
    <property type="match status" value="1"/>
</dbReference>
<gene>
    <name evidence="3" type="ORF">SE18_15250</name>
</gene>
<dbReference type="SUPFAM" id="SSF52402">
    <property type="entry name" value="Adenine nucleotide alpha hydrolases-like"/>
    <property type="match status" value="2"/>
</dbReference>
<keyword evidence="4" id="KW-1185">Reference proteome</keyword>
<dbReference type="Proteomes" id="UP000050277">
    <property type="component" value="Unassembled WGS sequence"/>
</dbReference>
<dbReference type="Gene3D" id="3.40.50.620">
    <property type="entry name" value="HUPs"/>
    <property type="match status" value="2"/>
</dbReference>
<evidence type="ECO:0000313" key="4">
    <source>
        <dbReference type="Proteomes" id="UP000050277"/>
    </source>
</evidence>
<feature type="domain" description="UspA" evidence="2">
    <location>
        <begin position="129"/>
        <end position="270"/>
    </location>
</feature>
<reference evidence="3 4" key="1">
    <citation type="submission" date="2015-07" db="EMBL/GenBank/DDBJ databases">
        <title>Whole genome sequence of Herpetosiphon geysericola DSM 7119.</title>
        <authorList>
            <person name="Hemp J."/>
            <person name="Ward L.M."/>
            <person name="Pace L.A."/>
            <person name="Fischer W.W."/>
        </authorList>
    </citation>
    <scope>NUCLEOTIDE SEQUENCE [LARGE SCALE GENOMIC DNA]</scope>
    <source>
        <strain evidence="3 4">DSM 7119</strain>
    </source>
</reference>
<sequence>MKPFNLMIYLDGSSAARRMVAYLAPLARQSHVKTTFLVDEAHQDEAEMYFFNAEQLLQSDHAPTRTMRGATPERAIVLETRASQPDLVAFGPLRKEGWRRWLGQSAIGSLARRLTCSMLLMQGRPNELRRALVCAAGGPATLHDAQMTASIIGPLGGQVTILHIVSQLSLTYKPEERDPERLADLVMEKQGEVARNIAAAKTILTERGVATSVRIRAGMVLEEIQAELKTGGYDLLVIGAHRARTPLDRVLLEDVSAEILFNSPIPVLLVQNTSDF</sequence>
<evidence type="ECO:0000259" key="2">
    <source>
        <dbReference type="Pfam" id="PF00582"/>
    </source>
</evidence>
<comment type="similarity">
    <text evidence="1">Belongs to the universal stress protein A family.</text>
</comment>
<dbReference type="AlphaFoldDB" id="A0A0N8GRD6"/>
<dbReference type="PANTHER" id="PTHR46268:SF27">
    <property type="entry name" value="UNIVERSAL STRESS PROTEIN RV2623"/>
    <property type="match status" value="1"/>
</dbReference>
<dbReference type="InterPro" id="IPR006016">
    <property type="entry name" value="UspA"/>
</dbReference>
<dbReference type="STRING" id="70996.SE18_15250"/>
<dbReference type="OrthoDB" id="146872at2"/>
<comment type="caution">
    <text evidence="3">The sequence shown here is derived from an EMBL/GenBank/DDBJ whole genome shotgun (WGS) entry which is preliminary data.</text>
</comment>